<dbReference type="SUPFAM" id="SSF103481">
    <property type="entry name" value="Multidrug resistance efflux transporter EmrE"/>
    <property type="match status" value="1"/>
</dbReference>
<evidence type="ECO:0000256" key="9">
    <source>
        <dbReference type="RuleBase" id="RU003942"/>
    </source>
</evidence>
<keyword evidence="13" id="KW-1185">Reference proteome</keyword>
<dbReference type="GO" id="GO:0022857">
    <property type="term" value="F:transmembrane transporter activity"/>
    <property type="evidence" value="ECO:0007669"/>
    <property type="project" value="InterPro"/>
</dbReference>
<dbReference type="Proteomes" id="UP000603369">
    <property type="component" value="Unassembled WGS sequence"/>
</dbReference>
<keyword evidence="4" id="KW-1003">Cell membrane</keyword>
<gene>
    <name evidence="11" type="ORF">JDP02_08395</name>
    <name evidence="12" type="ORF">RAE03_09940</name>
</gene>
<keyword evidence="8" id="KW-0046">Antibiotic resistance</keyword>
<proteinExistence type="inferred from homology"/>
<evidence type="ECO:0000256" key="6">
    <source>
        <dbReference type="ARBA" id="ARBA00022989"/>
    </source>
</evidence>
<dbReference type="RefSeq" id="WP_005329765.1">
    <property type="nucleotide sequence ID" value="NZ_CP068156.1"/>
</dbReference>
<feature type="transmembrane region" description="Helical" evidence="10">
    <location>
        <begin position="85"/>
        <end position="103"/>
    </location>
</feature>
<accession>A0A7Z0CTX8</accession>
<keyword evidence="6 10" id="KW-1133">Transmembrane helix</keyword>
<reference evidence="11 13" key="1">
    <citation type="submission" date="2020-12" db="EMBL/GenBank/DDBJ databases">
        <title>Draft genome sequence of the commensal strain Corynebacterium tuberculostearicum MFP09/CIP 102622 isolated from human skin.</title>
        <authorList>
            <person name="Boukerb A.M."/>
            <person name="Janvier X."/>
            <person name="Feuilloley M.G.J."/>
            <person name="Groboillot A."/>
        </authorList>
    </citation>
    <scope>NUCLEOTIDE SEQUENCE [LARGE SCALE GENOMIC DNA]</scope>
    <source>
        <strain evidence="11 13">CIP 102622</strain>
    </source>
</reference>
<evidence type="ECO:0000256" key="8">
    <source>
        <dbReference type="ARBA" id="ARBA00023251"/>
    </source>
</evidence>
<comment type="similarity">
    <text evidence="2">Belongs to the drug/metabolite transporter (DMT) superfamily. Small multidrug resistance (SMR) (TC 2.A.7.1) family. Mmr subfamily.</text>
</comment>
<sequence>MIWFLLFLATAIEVSGTLCLRMSAVTGRRFWVVLVALCYVSAYGFLALVLKAGMDLGVAYGIWAATGVALTAIASYLLFKEPFTWLKSLGVVLIVGGVLLVEAGA</sequence>
<dbReference type="InterPro" id="IPR045324">
    <property type="entry name" value="Small_multidrug_res"/>
</dbReference>
<evidence type="ECO:0000313" key="13">
    <source>
        <dbReference type="Proteomes" id="UP000603369"/>
    </source>
</evidence>
<dbReference type="GeneID" id="78321277"/>
<feature type="transmembrane region" description="Helical" evidence="10">
    <location>
        <begin position="29"/>
        <end position="50"/>
    </location>
</feature>
<organism evidence="11 13">
    <name type="scientific">Corynebacterium tuberculostearicum</name>
    <dbReference type="NCBI Taxonomy" id="38304"/>
    <lineage>
        <taxon>Bacteria</taxon>
        <taxon>Bacillati</taxon>
        <taxon>Actinomycetota</taxon>
        <taxon>Actinomycetes</taxon>
        <taxon>Mycobacteriales</taxon>
        <taxon>Corynebacteriaceae</taxon>
        <taxon>Corynebacterium</taxon>
    </lineage>
</organism>
<evidence type="ECO:0000256" key="3">
    <source>
        <dbReference type="ARBA" id="ARBA00022448"/>
    </source>
</evidence>
<evidence type="ECO:0000256" key="7">
    <source>
        <dbReference type="ARBA" id="ARBA00023136"/>
    </source>
</evidence>
<keyword evidence="7 10" id="KW-0472">Membrane</keyword>
<evidence type="ECO:0000313" key="11">
    <source>
        <dbReference type="EMBL" id="MBK3428527.1"/>
    </source>
</evidence>
<keyword evidence="3" id="KW-0813">Transport</keyword>
<reference evidence="12" key="2">
    <citation type="submission" date="2023-08" db="EMBL/GenBank/DDBJ databases">
        <title>Genomic characterization of the C. tuberculostearicum species complex, a ubiquitous member of the human skin microbiome.</title>
        <authorList>
            <person name="Ahmed N."/>
            <person name="Deming C."/>
            <person name="Conlan S."/>
            <person name="Segre J."/>
        </authorList>
    </citation>
    <scope>NUCLEOTIDE SEQUENCE</scope>
    <source>
        <strain evidence="12">CTNIH22</strain>
    </source>
</reference>
<dbReference type="PANTHER" id="PTHR30561">
    <property type="entry name" value="SMR FAMILY PROTON-DEPENDENT DRUG EFFLUX TRANSPORTER SUGE"/>
    <property type="match status" value="1"/>
</dbReference>
<evidence type="ECO:0000256" key="10">
    <source>
        <dbReference type="SAM" id="Phobius"/>
    </source>
</evidence>
<evidence type="ECO:0000256" key="2">
    <source>
        <dbReference type="ARBA" id="ARBA00007822"/>
    </source>
</evidence>
<evidence type="ECO:0000256" key="5">
    <source>
        <dbReference type="ARBA" id="ARBA00022692"/>
    </source>
</evidence>
<dbReference type="Proteomes" id="UP001185706">
    <property type="component" value="Unassembled WGS sequence"/>
</dbReference>
<evidence type="ECO:0000256" key="4">
    <source>
        <dbReference type="ARBA" id="ARBA00022475"/>
    </source>
</evidence>
<dbReference type="GO" id="GO:0005886">
    <property type="term" value="C:plasma membrane"/>
    <property type="evidence" value="ECO:0007669"/>
    <property type="project" value="UniProtKB-SubCell"/>
</dbReference>
<protein>
    <submittedName>
        <fullName evidence="11">Multidrug efflux SMR transporter</fullName>
    </submittedName>
</protein>
<dbReference type="InterPro" id="IPR037185">
    <property type="entry name" value="EmrE-like"/>
</dbReference>
<evidence type="ECO:0000313" key="12">
    <source>
        <dbReference type="EMBL" id="MDV2420084.1"/>
    </source>
</evidence>
<dbReference type="Pfam" id="PF00893">
    <property type="entry name" value="Multi_Drug_Res"/>
    <property type="match status" value="1"/>
</dbReference>
<comment type="caution">
    <text evidence="11">The sequence shown here is derived from an EMBL/GenBank/DDBJ whole genome shotgun (WGS) entry which is preliminary data.</text>
</comment>
<dbReference type="GO" id="GO:0046677">
    <property type="term" value="P:response to antibiotic"/>
    <property type="evidence" value="ECO:0007669"/>
    <property type="project" value="UniProtKB-KW"/>
</dbReference>
<keyword evidence="5 9" id="KW-0812">Transmembrane</keyword>
<dbReference type="PANTHER" id="PTHR30561:SF1">
    <property type="entry name" value="MULTIDRUG TRANSPORTER EMRE"/>
    <property type="match status" value="1"/>
</dbReference>
<dbReference type="InterPro" id="IPR000390">
    <property type="entry name" value="Small_drug/metabolite_transptr"/>
</dbReference>
<dbReference type="EMBL" id="JAVBIB010000017">
    <property type="protein sequence ID" value="MDV2420084.1"/>
    <property type="molecule type" value="Genomic_DNA"/>
</dbReference>
<comment type="subcellular location">
    <subcellularLocation>
        <location evidence="1 9">Cell membrane</location>
        <topology evidence="1 9">Multi-pass membrane protein</topology>
    </subcellularLocation>
</comment>
<dbReference type="AlphaFoldDB" id="A0A7Z0CTX8"/>
<dbReference type="EMBL" id="JAEHFL010000012">
    <property type="protein sequence ID" value="MBK3428527.1"/>
    <property type="molecule type" value="Genomic_DNA"/>
</dbReference>
<name>A0A7Z0CTX8_9CORY</name>
<evidence type="ECO:0000256" key="1">
    <source>
        <dbReference type="ARBA" id="ARBA00004651"/>
    </source>
</evidence>
<dbReference type="Gene3D" id="1.10.3730.20">
    <property type="match status" value="1"/>
</dbReference>
<feature type="transmembrane region" description="Helical" evidence="10">
    <location>
        <begin position="57"/>
        <end position="79"/>
    </location>
</feature>